<evidence type="ECO:0000313" key="2">
    <source>
        <dbReference type="EMBL" id="KAA6389930.1"/>
    </source>
</evidence>
<dbReference type="OrthoDB" id="333905at2759"/>
<evidence type="ECO:0000313" key="3">
    <source>
        <dbReference type="Proteomes" id="UP000324800"/>
    </source>
</evidence>
<dbReference type="Gene3D" id="3.30.530.20">
    <property type="match status" value="1"/>
</dbReference>
<organism evidence="2 3">
    <name type="scientific">Streblomastix strix</name>
    <dbReference type="NCBI Taxonomy" id="222440"/>
    <lineage>
        <taxon>Eukaryota</taxon>
        <taxon>Metamonada</taxon>
        <taxon>Preaxostyla</taxon>
        <taxon>Oxymonadida</taxon>
        <taxon>Streblomastigidae</taxon>
        <taxon>Streblomastix</taxon>
    </lineage>
</organism>
<dbReference type="InterPro" id="IPR023393">
    <property type="entry name" value="START-like_dom_sf"/>
</dbReference>
<dbReference type="CDD" id="cd00177">
    <property type="entry name" value="START"/>
    <property type="match status" value="1"/>
</dbReference>
<sequence>MSKHPPREELVKKVLELADNEDLWNLSKEERDVKMYDSKEKNKYKMFRGQGWQRIHQVVSIVTDLEKRKKWNPIFLGIEKIEDFSETEAIALCRFKGNPATDRDFLVYETIQRTETEYIEAQTSVINEAVGERKGFVRGTVIISGMHMKEVSPNHTSVIYVGQLDLGGWVPAFVANMVNEKQPLCIANIRDLANKE</sequence>
<dbReference type="AlphaFoldDB" id="A0A5J4W5B0"/>
<dbReference type="PROSITE" id="PS50848">
    <property type="entry name" value="START"/>
    <property type="match status" value="1"/>
</dbReference>
<dbReference type="Proteomes" id="UP000324800">
    <property type="component" value="Unassembled WGS sequence"/>
</dbReference>
<dbReference type="PANTHER" id="PTHR19308:SF14">
    <property type="entry name" value="START DOMAIN-CONTAINING PROTEIN"/>
    <property type="match status" value="1"/>
</dbReference>
<dbReference type="GO" id="GO:0005737">
    <property type="term" value="C:cytoplasm"/>
    <property type="evidence" value="ECO:0007669"/>
    <property type="project" value="UniProtKB-ARBA"/>
</dbReference>
<dbReference type="InterPro" id="IPR002913">
    <property type="entry name" value="START_lipid-bd_dom"/>
</dbReference>
<dbReference type="SUPFAM" id="SSF55961">
    <property type="entry name" value="Bet v1-like"/>
    <property type="match status" value="1"/>
</dbReference>
<dbReference type="PANTHER" id="PTHR19308">
    <property type="entry name" value="PHOSPHATIDYLCHOLINE TRANSFER PROTEIN"/>
    <property type="match status" value="1"/>
</dbReference>
<dbReference type="Pfam" id="PF01852">
    <property type="entry name" value="START"/>
    <property type="match status" value="1"/>
</dbReference>
<gene>
    <name evidence="2" type="ORF">EZS28_014543</name>
</gene>
<proteinExistence type="predicted"/>
<dbReference type="InterPro" id="IPR051213">
    <property type="entry name" value="START_lipid_transfer"/>
</dbReference>
<protein>
    <recommendedName>
        <fullName evidence="1">START domain-containing protein</fullName>
    </recommendedName>
</protein>
<dbReference type="GO" id="GO:0008289">
    <property type="term" value="F:lipid binding"/>
    <property type="evidence" value="ECO:0007669"/>
    <property type="project" value="InterPro"/>
</dbReference>
<feature type="domain" description="START" evidence="1">
    <location>
        <begin position="20"/>
        <end position="196"/>
    </location>
</feature>
<evidence type="ECO:0000259" key="1">
    <source>
        <dbReference type="PROSITE" id="PS50848"/>
    </source>
</evidence>
<reference evidence="2 3" key="1">
    <citation type="submission" date="2019-03" db="EMBL/GenBank/DDBJ databases">
        <title>Single cell metagenomics reveals metabolic interactions within the superorganism composed of flagellate Streblomastix strix and complex community of Bacteroidetes bacteria on its surface.</title>
        <authorList>
            <person name="Treitli S.C."/>
            <person name="Kolisko M."/>
            <person name="Husnik F."/>
            <person name="Keeling P."/>
            <person name="Hampl V."/>
        </authorList>
    </citation>
    <scope>NUCLEOTIDE SEQUENCE [LARGE SCALE GENOMIC DNA]</scope>
    <source>
        <strain evidence="2">ST1C</strain>
    </source>
</reference>
<name>A0A5J4W5B0_9EUKA</name>
<accession>A0A5J4W5B0</accession>
<dbReference type="EMBL" id="SNRW01003406">
    <property type="protein sequence ID" value="KAA6389930.1"/>
    <property type="molecule type" value="Genomic_DNA"/>
</dbReference>
<comment type="caution">
    <text evidence="2">The sequence shown here is derived from an EMBL/GenBank/DDBJ whole genome shotgun (WGS) entry which is preliminary data.</text>
</comment>